<dbReference type="RefSeq" id="WP_078989004.1">
    <property type="nucleotide sequence ID" value="NZ_WNHB01000004.1"/>
</dbReference>
<keyword evidence="3" id="KW-1185">Reference proteome</keyword>
<dbReference type="PANTHER" id="PTHR43236">
    <property type="entry name" value="ANTITOXIN HIGA1"/>
    <property type="match status" value="1"/>
</dbReference>
<comment type="caution">
    <text evidence="2">The sequence shown here is derived from an EMBL/GenBank/DDBJ whole genome shotgun (WGS) entry which is preliminary data.</text>
</comment>
<dbReference type="InterPro" id="IPR001387">
    <property type="entry name" value="Cro/C1-type_HTH"/>
</dbReference>
<dbReference type="Proteomes" id="UP000440978">
    <property type="component" value="Unassembled WGS sequence"/>
</dbReference>
<dbReference type="GO" id="GO:0003677">
    <property type="term" value="F:DNA binding"/>
    <property type="evidence" value="ECO:0007669"/>
    <property type="project" value="InterPro"/>
</dbReference>
<dbReference type="EMBL" id="WNHB01000004">
    <property type="protein sequence ID" value="MTT31098.1"/>
    <property type="molecule type" value="Genomic_DNA"/>
</dbReference>
<protein>
    <submittedName>
        <fullName evidence="2">Helix-turn-helix domain-containing protein</fullName>
    </submittedName>
</protein>
<dbReference type="SMART" id="SM00530">
    <property type="entry name" value="HTH_XRE"/>
    <property type="match status" value="1"/>
</dbReference>
<organism evidence="2 3">
    <name type="scientific">Terrilactibacillus tamarindi</name>
    <dbReference type="NCBI Taxonomy" id="2599694"/>
    <lineage>
        <taxon>Bacteria</taxon>
        <taxon>Bacillati</taxon>
        <taxon>Bacillota</taxon>
        <taxon>Bacilli</taxon>
        <taxon>Bacillales</taxon>
        <taxon>Bacillaceae</taxon>
        <taxon>Terrilactibacillus</taxon>
    </lineage>
</organism>
<dbReference type="InterPro" id="IPR052345">
    <property type="entry name" value="Rad_response_metalloprotease"/>
</dbReference>
<evidence type="ECO:0000313" key="3">
    <source>
        <dbReference type="Proteomes" id="UP000440978"/>
    </source>
</evidence>
<dbReference type="PANTHER" id="PTHR43236:SF1">
    <property type="entry name" value="BLL7220 PROTEIN"/>
    <property type="match status" value="1"/>
</dbReference>
<dbReference type="Gene3D" id="1.10.10.2910">
    <property type="match status" value="1"/>
</dbReference>
<sequence>MSIKERIIKKRKELNLNQTELAKRAGLQPPAISQYESGNRNPSYDALVKLSHALNVTIDYLVSGIEQEENITEPTEKVLLKIFQNSTQQKKQEILEYAFLSAGYQNQLNFFSTEPKQYAKHVFNVTLNGEFPIDIYKLAKKLNLTIIIGNLESQAEALLLKNNNTIILDHNQKHEARIKMTIATMIGHYLLPWHSQASYYYRKQGKSTLSTDNIDEIEASSFATNLITPPEILEKDLNEFSSGNISLKNLKHLADEKYKVSLTSLCNRLVEFDKDRFAVVNSSEFEVKKVFSGSLVIKEKYELNRNSKAYELLSTPSKVEELREGRVPANIWINDSENDGFLFESSIYNPTYKSVLTLLTKL</sequence>
<dbReference type="Pfam" id="PF01381">
    <property type="entry name" value="HTH_3"/>
    <property type="match status" value="1"/>
</dbReference>
<dbReference type="AlphaFoldDB" id="A0A6N8CN79"/>
<dbReference type="CDD" id="cd00093">
    <property type="entry name" value="HTH_XRE"/>
    <property type="match status" value="1"/>
</dbReference>
<reference evidence="2 3" key="1">
    <citation type="submission" date="2019-11" db="EMBL/GenBank/DDBJ databases">
        <title>Terrilactibacillus tamarindus sp. nov. BCM23-1 isolated from bark of Tamarindus indica.</title>
        <authorList>
            <person name="Kingkaew E."/>
            <person name="Tanasupawat S."/>
        </authorList>
    </citation>
    <scope>NUCLEOTIDE SEQUENCE [LARGE SCALE GENOMIC DNA]</scope>
    <source>
        <strain evidence="2 3">BCM23-1</strain>
    </source>
</reference>
<gene>
    <name evidence="2" type="ORF">GMB86_03605</name>
</gene>
<name>A0A6N8CN79_9BACI</name>
<accession>A0A6N8CN79</accession>
<feature type="domain" description="HTH cro/C1-type" evidence="1">
    <location>
        <begin position="7"/>
        <end position="61"/>
    </location>
</feature>
<dbReference type="Gene3D" id="1.10.260.40">
    <property type="entry name" value="lambda repressor-like DNA-binding domains"/>
    <property type="match status" value="1"/>
</dbReference>
<dbReference type="SUPFAM" id="SSF47413">
    <property type="entry name" value="lambda repressor-like DNA-binding domains"/>
    <property type="match status" value="1"/>
</dbReference>
<dbReference type="PROSITE" id="PS50943">
    <property type="entry name" value="HTH_CROC1"/>
    <property type="match status" value="1"/>
</dbReference>
<dbReference type="OrthoDB" id="72638at2"/>
<evidence type="ECO:0000259" key="1">
    <source>
        <dbReference type="PROSITE" id="PS50943"/>
    </source>
</evidence>
<evidence type="ECO:0000313" key="2">
    <source>
        <dbReference type="EMBL" id="MTT31098.1"/>
    </source>
</evidence>
<dbReference type="InterPro" id="IPR010982">
    <property type="entry name" value="Lambda_DNA-bd_dom_sf"/>
</dbReference>
<proteinExistence type="predicted"/>